<proteinExistence type="predicted"/>
<evidence type="ECO:0000313" key="1">
    <source>
        <dbReference type="EMBL" id="CEM63151.1"/>
    </source>
</evidence>
<evidence type="ECO:0008006" key="3">
    <source>
        <dbReference type="Google" id="ProtNLM"/>
    </source>
</evidence>
<name>A0A0B7H2G2_TREPH</name>
<reference evidence="2" key="1">
    <citation type="submission" date="2015-01" db="EMBL/GenBank/DDBJ databases">
        <authorList>
            <person name="Manzoor Shahid"/>
            <person name="Zubair Saima"/>
        </authorList>
    </citation>
    <scope>NUCLEOTIDE SEQUENCE [LARGE SCALE GENOMIC DNA]</scope>
    <source>
        <strain evidence="2">V1</strain>
    </source>
</reference>
<dbReference type="EMBL" id="CDNC01000049">
    <property type="protein sequence ID" value="CEM63151.1"/>
    <property type="molecule type" value="Genomic_DNA"/>
</dbReference>
<dbReference type="RefSeq" id="WP_044635020.1">
    <property type="nucleotide sequence ID" value="NZ_CDNC01000049.1"/>
</dbReference>
<evidence type="ECO:0000313" key="2">
    <source>
        <dbReference type="Proteomes" id="UP000042527"/>
    </source>
</evidence>
<organism evidence="1 2">
    <name type="scientific">Treponema phagedenis</name>
    <dbReference type="NCBI Taxonomy" id="162"/>
    <lineage>
        <taxon>Bacteria</taxon>
        <taxon>Pseudomonadati</taxon>
        <taxon>Spirochaetota</taxon>
        <taxon>Spirochaetia</taxon>
        <taxon>Spirochaetales</taxon>
        <taxon>Treponemataceae</taxon>
        <taxon>Treponema</taxon>
    </lineage>
</organism>
<dbReference type="AlphaFoldDB" id="A0A0B7H2G2"/>
<keyword evidence="2" id="KW-1185">Reference proteome</keyword>
<gene>
    <name evidence="1" type="ORF">TPHV1_70014</name>
</gene>
<dbReference type="Proteomes" id="UP000042527">
    <property type="component" value="Unassembled WGS sequence"/>
</dbReference>
<sequence>MKKTNFLVSAALLMVIGLTFVGCGSNIDTGLRKHEMWQAQHQHNLEAEQTLNGIIDGILATLEAGGNAVSKADIDAKVQKANEALKLAEGGFYTKVKAAVISYKGGEIKKDDYWHAVKGEVIMDEDAYARIAKLFSLKIGK</sequence>
<protein>
    <recommendedName>
        <fullName evidence="3">Lipoprotein</fullName>
    </recommendedName>
</protein>
<dbReference type="PROSITE" id="PS51257">
    <property type="entry name" value="PROKAR_LIPOPROTEIN"/>
    <property type="match status" value="1"/>
</dbReference>
<accession>A0A0B7H2G2</accession>